<proteinExistence type="predicted"/>
<dbReference type="Pfam" id="PF00561">
    <property type="entry name" value="Abhydrolase_1"/>
    <property type="match status" value="1"/>
</dbReference>
<name>A0ABW6BXA0_9BACT</name>
<evidence type="ECO:0000259" key="1">
    <source>
        <dbReference type="Pfam" id="PF00561"/>
    </source>
</evidence>
<dbReference type="PANTHER" id="PTHR43798:SF33">
    <property type="entry name" value="HYDROLASE, PUTATIVE (AFU_ORTHOLOGUE AFUA_2G14860)-RELATED"/>
    <property type="match status" value="1"/>
</dbReference>
<evidence type="ECO:0000313" key="3">
    <source>
        <dbReference type="Proteomes" id="UP001597641"/>
    </source>
</evidence>
<dbReference type="Gene3D" id="3.40.50.1820">
    <property type="entry name" value="alpha/beta hydrolase"/>
    <property type="match status" value="1"/>
</dbReference>
<keyword evidence="3" id="KW-1185">Reference proteome</keyword>
<dbReference type="Proteomes" id="UP001597641">
    <property type="component" value="Unassembled WGS sequence"/>
</dbReference>
<dbReference type="PANTHER" id="PTHR43798">
    <property type="entry name" value="MONOACYLGLYCEROL LIPASE"/>
    <property type="match status" value="1"/>
</dbReference>
<comment type="caution">
    <text evidence="2">The sequence shown here is derived from an EMBL/GenBank/DDBJ whole genome shotgun (WGS) entry which is preliminary data.</text>
</comment>
<sequence length="228" mass="25357">MDVIEAYKQSRDKLFEDRGVKFQSKLIPANGPVRQVHYLELGAGEPLILIHGGGSHSSEWVDILKPLSERYHLFVVDRPGCGLTDSMNYRGVAFRQSAVGFISSFMNAAGLEAALLMGQSMGGYFSICFAMEHPERVKKLLLMGVPAGMNRWIPLVLRLLGTRGVNRLLAGTIAKPSIRNVRSIHRQLLVADAEKLSEDYLRHCYHSQLLPGSQPGFLSLLERVLTLK</sequence>
<keyword evidence="2" id="KW-0378">Hydrolase</keyword>
<dbReference type="InterPro" id="IPR000073">
    <property type="entry name" value="AB_hydrolase_1"/>
</dbReference>
<dbReference type="PRINTS" id="PR00111">
    <property type="entry name" value="ABHYDROLASE"/>
</dbReference>
<feature type="domain" description="AB hydrolase-1" evidence="1">
    <location>
        <begin position="46"/>
        <end position="150"/>
    </location>
</feature>
<reference evidence="3" key="1">
    <citation type="journal article" date="2019" name="Int. J. Syst. Evol. Microbiol.">
        <title>The Global Catalogue of Microorganisms (GCM) 10K type strain sequencing project: providing services to taxonomists for standard genome sequencing and annotation.</title>
        <authorList>
            <consortium name="The Broad Institute Genomics Platform"/>
            <consortium name="The Broad Institute Genome Sequencing Center for Infectious Disease"/>
            <person name="Wu L."/>
            <person name="Ma J."/>
        </authorList>
    </citation>
    <scope>NUCLEOTIDE SEQUENCE [LARGE SCALE GENOMIC DNA]</scope>
    <source>
        <strain evidence="3">KCTC 23984</strain>
    </source>
</reference>
<dbReference type="SUPFAM" id="SSF53474">
    <property type="entry name" value="alpha/beta-Hydrolases"/>
    <property type="match status" value="1"/>
</dbReference>
<organism evidence="2 3">
    <name type="scientific">Pontibacter toksunensis</name>
    <dbReference type="NCBI Taxonomy" id="1332631"/>
    <lineage>
        <taxon>Bacteria</taxon>
        <taxon>Pseudomonadati</taxon>
        <taxon>Bacteroidota</taxon>
        <taxon>Cytophagia</taxon>
        <taxon>Cytophagales</taxon>
        <taxon>Hymenobacteraceae</taxon>
        <taxon>Pontibacter</taxon>
    </lineage>
</organism>
<protein>
    <submittedName>
        <fullName evidence="2">Alpha/beta fold hydrolase</fullName>
    </submittedName>
</protein>
<dbReference type="InterPro" id="IPR050266">
    <property type="entry name" value="AB_hydrolase_sf"/>
</dbReference>
<evidence type="ECO:0000313" key="2">
    <source>
        <dbReference type="EMBL" id="MFD3001617.1"/>
    </source>
</evidence>
<dbReference type="EMBL" id="JBHUOX010000010">
    <property type="protein sequence ID" value="MFD3001617.1"/>
    <property type="molecule type" value="Genomic_DNA"/>
</dbReference>
<accession>A0ABW6BXA0</accession>
<dbReference type="InterPro" id="IPR029058">
    <property type="entry name" value="AB_hydrolase_fold"/>
</dbReference>
<dbReference type="GO" id="GO:0016787">
    <property type="term" value="F:hydrolase activity"/>
    <property type="evidence" value="ECO:0007669"/>
    <property type="project" value="UniProtKB-KW"/>
</dbReference>
<dbReference type="RefSeq" id="WP_377485888.1">
    <property type="nucleotide sequence ID" value="NZ_JBHUOX010000010.1"/>
</dbReference>
<gene>
    <name evidence="2" type="ORF">ACFS7Z_14695</name>
</gene>